<dbReference type="InterPro" id="IPR036770">
    <property type="entry name" value="Ankyrin_rpt-contain_sf"/>
</dbReference>
<dbReference type="OrthoDB" id="260625at2"/>
<proteinExistence type="predicted"/>
<evidence type="ECO:0000256" key="1">
    <source>
        <dbReference type="PROSITE-ProRule" id="PRU00023"/>
    </source>
</evidence>
<reference evidence="2 3" key="1">
    <citation type="submission" date="2017-09" db="EMBL/GenBank/DDBJ databases">
        <title>Complete genome sequence of Verrucomicrobial strain HZ-65, isolated from freshwater.</title>
        <authorList>
            <person name="Choi A."/>
        </authorList>
    </citation>
    <scope>NUCLEOTIDE SEQUENCE [LARGE SCALE GENOMIC DNA]</scope>
    <source>
        <strain evidence="2 3">HZ-65</strain>
    </source>
</reference>
<organism evidence="2 3">
    <name type="scientific">Nibricoccus aquaticus</name>
    <dbReference type="NCBI Taxonomy" id="2576891"/>
    <lineage>
        <taxon>Bacteria</taxon>
        <taxon>Pseudomonadati</taxon>
        <taxon>Verrucomicrobiota</taxon>
        <taxon>Opitutia</taxon>
        <taxon>Opitutales</taxon>
        <taxon>Opitutaceae</taxon>
        <taxon>Nibricoccus</taxon>
    </lineage>
</organism>
<dbReference type="SUPFAM" id="SSF48403">
    <property type="entry name" value="Ankyrin repeat"/>
    <property type="match status" value="1"/>
</dbReference>
<keyword evidence="1" id="KW-0040">ANK repeat</keyword>
<dbReference type="AlphaFoldDB" id="A0A290QG32"/>
<gene>
    <name evidence="2" type="ORF">CMV30_16135</name>
</gene>
<dbReference type="InterPro" id="IPR002110">
    <property type="entry name" value="Ankyrin_rpt"/>
</dbReference>
<protein>
    <submittedName>
        <fullName evidence="2">Uncharacterized protein</fullName>
    </submittedName>
</protein>
<sequence>MSEADALSALKVSVVQSDTQRIKELIAQYPSLLEKSDVKGMRPLHWASEAQSLSSIACLVDLGADVTQKEAMGYTPEQIAYWHGEFRMGAYTDVCLKIVDRLKKSPTAENT</sequence>
<dbReference type="PROSITE" id="PS50088">
    <property type="entry name" value="ANK_REPEAT"/>
    <property type="match status" value="1"/>
</dbReference>
<dbReference type="Proteomes" id="UP000217265">
    <property type="component" value="Chromosome"/>
</dbReference>
<dbReference type="EMBL" id="CP023344">
    <property type="protein sequence ID" value="ATC66200.1"/>
    <property type="molecule type" value="Genomic_DNA"/>
</dbReference>
<accession>A0A290QG32</accession>
<evidence type="ECO:0000313" key="2">
    <source>
        <dbReference type="EMBL" id="ATC66200.1"/>
    </source>
</evidence>
<dbReference type="Gene3D" id="1.25.40.20">
    <property type="entry name" value="Ankyrin repeat-containing domain"/>
    <property type="match status" value="1"/>
</dbReference>
<evidence type="ECO:0000313" key="3">
    <source>
        <dbReference type="Proteomes" id="UP000217265"/>
    </source>
</evidence>
<keyword evidence="3" id="KW-1185">Reference proteome</keyword>
<name>A0A290QG32_9BACT</name>
<feature type="repeat" description="ANK" evidence="1">
    <location>
        <begin position="39"/>
        <end position="71"/>
    </location>
</feature>
<dbReference type="KEGG" id="vbh:CMV30_16135"/>